<keyword evidence="2" id="KW-1185">Reference proteome</keyword>
<comment type="caution">
    <text evidence="1">The sequence shown here is derived from an EMBL/GenBank/DDBJ whole genome shotgun (WGS) entry which is preliminary data.</text>
</comment>
<accession>A0A836BUG9</accession>
<evidence type="ECO:0008006" key="3">
    <source>
        <dbReference type="Google" id="ProtNLM"/>
    </source>
</evidence>
<organism evidence="1 2">
    <name type="scientific">Edaphochlamys debaryana</name>
    <dbReference type="NCBI Taxonomy" id="47281"/>
    <lineage>
        <taxon>Eukaryota</taxon>
        <taxon>Viridiplantae</taxon>
        <taxon>Chlorophyta</taxon>
        <taxon>core chlorophytes</taxon>
        <taxon>Chlorophyceae</taxon>
        <taxon>CS clade</taxon>
        <taxon>Chlamydomonadales</taxon>
        <taxon>Chlamydomonadales incertae sedis</taxon>
        <taxon>Edaphochlamys</taxon>
    </lineage>
</organism>
<dbReference type="EMBL" id="JAEHOE010000090">
    <property type="protein sequence ID" value="KAG2487899.1"/>
    <property type="molecule type" value="Genomic_DNA"/>
</dbReference>
<evidence type="ECO:0000313" key="1">
    <source>
        <dbReference type="EMBL" id="KAG2487899.1"/>
    </source>
</evidence>
<dbReference type="Proteomes" id="UP000612055">
    <property type="component" value="Unassembled WGS sequence"/>
</dbReference>
<name>A0A836BUG9_9CHLO</name>
<dbReference type="GO" id="GO:0009737">
    <property type="term" value="P:response to abscisic acid"/>
    <property type="evidence" value="ECO:0007669"/>
    <property type="project" value="InterPro"/>
</dbReference>
<dbReference type="Pfam" id="PF13704">
    <property type="entry name" value="Glyco_tranf_2_4"/>
    <property type="match status" value="1"/>
</dbReference>
<proteinExistence type="predicted"/>
<dbReference type="PANTHER" id="PTHR46701:SF7">
    <property type="entry name" value="GLYCOSYLTRANSFERASE-LIKE KOBITO 1"/>
    <property type="match status" value="1"/>
</dbReference>
<protein>
    <recommendedName>
        <fullName evidence="3">Glycosyltransferase family 92 protein</fullName>
    </recommendedName>
</protein>
<evidence type="ECO:0000313" key="2">
    <source>
        <dbReference type="Proteomes" id="UP000612055"/>
    </source>
</evidence>
<dbReference type="PANTHER" id="PTHR46701">
    <property type="entry name" value="GLYCOSYLTRANSFERASE-LIKE KOBITO 1"/>
    <property type="match status" value="1"/>
</dbReference>
<dbReference type="OrthoDB" id="433309at2759"/>
<dbReference type="AlphaFoldDB" id="A0A836BUG9"/>
<dbReference type="InterPro" id="IPR044224">
    <property type="entry name" value="KOBITO1-like"/>
</dbReference>
<gene>
    <name evidence="1" type="ORF">HYH03_013480</name>
</gene>
<dbReference type="GO" id="GO:0030244">
    <property type="term" value="P:cellulose biosynthetic process"/>
    <property type="evidence" value="ECO:0007669"/>
    <property type="project" value="InterPro"/>
</dbReference>
<reference evidence="1" key="1">
    <citation type="journal article" date="2020" name="bioRxiv">
        <title>Comparative genomics of Chlamydomonas.</title>
        <authorList>
            <person name="Craig R.J."/>
            <person name="Hasan A.R."/>
            <person name="Ness R.W."/>
            <person name="Keightley P.D."/>
        </authorList>
    </citation>
    <scope>NUCLEOTIDE SEQUENCE</scope>
    <source>
        <strain evidence="1">CCAP 11/70</strain>
    </source>
</reference>
<sequence>MPGFQKPKELGLERWISWTRKLLAGIFVGATRAVPPETPPELKAYLEFMHSQPFVHCAPAVQNQSRPTSAELGLAPWDTMQDLESLPARIAFLNQLYYTLKVAAFTLWTGDMWGLRRSLLPWMQYHTQIGVCRFYVAYQGSDNATLAALRRLPMVRPLLAAPPFAPVGVLREWARYTRDHEGARRPGNHRLMAMQDFCGRMACRLAAEEGMHWLAHIDVDELVLPATTLQADLDAVPTWASYIKMHNHEALVESVDVVNKYEEVTLFKTHEATMPPKPYTFDFRTGTRESVFLLYYNGKSIVRTDQGPVRPWGPHDFMGEAHERLKHPVHNAEGKWRHDIGRTTVLHMPYTHWRELMTKANISCPRPEFREAALRLNGKKLSECLTMPVDRAAFVAAARGEAAAEAYWVTEMLLSEGAVRGWRKYCQVYRNVSHLKHLLVSYGLARRELGPQQVLRAHEIAIRDIAERMGVRHAVQPPPEPAKSMGEVAQT</sequence>